<dbReference type="Gene3D" id="1.10.1200.10">
    <property type="entry name" value="ACP-like"/>
    <property type="match status" value="1"/>
</dbReference>
<dbReference type="InterPro" id="IPR006162">
    <property type="entry name" value="Ppantetheine_attach_site"/>
</dbReference>
<sequence>MEEKIINIICNALGNNDNRDLILKSKDLAEFGFNSLNFIKIIVKLEDEFDIEFSDNELNCSNYNSVYKILNLVKSKIDTN</sequence>
<dbReference type="SUPFAM" id="SSF47336">
    <property type="entry name" value="ACP-like"/>
    <property type="match status" value="1"/>
</dbReference>
<dbReference type="Pfam" id="PF00550">
    <property type="entry name" value="PP-binding"/>
    <property type="match status" value="1"/>
</dbReference>
<dbReference type="Proteomes" id="UP000190951">
    <property type="component" value="Chromosome"/>
</dbReference>
<gene>
    <name evidence="1" type="ORF">CROST_034790</name>
</gene>
<organism evidence="1 2">
    <name type="scientific">Clostridium felsineum</name>
    <dbReference type="NCBI Taxonomy" id="36839"/>
    <lineage>
        <taxon>Bacteria</taxon>
        <taxon>Bacillati</taxon>
        <taxon>Bacillota</taxon>
        <taxon>Clostridia</taxon>
        <taxon>Eubacteriales</taxon>
        <taxon>Clostridiaceae</taxon>
        <taxon>Clostridium</taxon>
    </lineage>
</organism>
<dbReference type="InterPro" id="IPR036736">
    <property type="entry name" value="ACP-like_sf"/>
</dbReference>
<name>A0A1S8KZN5_9CLOT</name>
<dbReference type="EMBL" id="CP096983">
    <property type="protein sequence ID" value="URZ12734.1"/>
    <property type="molecule type" value="Genomic_DNA"/>
</dbReference>
<dbReference type="AlphaFoldDB" id="A0A1S8KZN5"/>
<keyword evidence="2" id="KW-1185">Reference proteome</keyword>
<dbReference type="STRING" id="84029.CROST_39910"/>
<evidence type="ECO:0000313" key="1">
    <source>
        <dbReference type="EMBL" id="URZ12734.1"/>
    </source>
</evidence>
<reference evidence="1 2" key="1">
    <citation type="submission" date="2022-04" db="EMBL/GenBank/DDBJ databases">
        <title>Genome sequence of C. roseum typestrain.</title>
        <authorList>
            <person name="Poehlein A."/>
            <person name="Schoch T."/>
            <person name="Duerre P."/>
            <person name="Daniel R."/>
        </authorList>
    </citation>
    <scope>NUCLEOTIDE SEQUENCE [LARGE SCALE GENOMIC DNA]</scope>
    <source>
        <strain evidence="1 2">DSM 7320</strain>
    </source>
</reference>
<evidence type="ECO:0000313" key="2">
    <source>
        <dbReference type="Proteomes" id="UP000190951"/>
    </source>
</evidence>
<dbReference type="PROSITE" id="PS50075">
    <property type="entry name" value="CARRIER"/>
    <property type="match status" value="1"/>
</dbReference>
<dbReference type="KEGG" id="crw:CROST_034790"/>
<dbReference type="RefSeq" id="WP_077834196.1">
    <property type="nucleotide sequence ID" value="NZ_CP096983.1"/>
</dbReference>
<protein>
    <submittedName>
        <fullName evidence="1">Uncharacterized protein</fullName>
    </submittedName>
</protein>
<accession>A0A1S8KZN5</accession>
<proteinExistence type="predicted"/>
<dbReference type="PROSITE" id="PS00012">
    <property type="entry name" value="PHOSPHOPANTETHEINE"/>
    <property type="match status" value="1"/>
</dbReference>
<dbReference type="InterPro" id="IPR009081">
    <property type="entry name" value="PP-bd_ACP"/>
</dbReference>